<reference evidence="2" key="1">
    <citation type="journal article" date="2019" name="bioRxiv">
        <title>The Genome of the Zebra Mussel, Dreissena polymorpha: A Resource for Invasive Species Research.</title>
        <authorList>
            <person name="McCartney M.A."/>
            <person name="Auch B."/>
            <person name="Kono T."/>
            <person name="Mallez S."/>
            <person name="Zhang Y."/>
            <person name="Obille A."/>
            <person name="Becker A."/>
            <person name="Abrahante J.E."/>
            <person name="Garbe J."/>
            <person name="Badalamenti J.P."/>
            <person name="Herman A."/>
            <person name="Mangelson H."/>
            <person name="Liachko I."/>
            <person name="Sullivan S."/>
            <person name="Sone E.D."/>
            <person name="Koren S."/>
            <person name="Silverstein K.A.T."/>
            <person name="Beckman K.B."/>
            <person name="Gohl D.M."/>
        </authorList>
    </citation>
    <scope>NUCLEOTIDE SEQUENCE</scope>
    <source>
        <strain evidence="2">Duluth1</strain>
        <tissue evidence="2">Whole animal</tissue>
    </source>
</reference>
<evidence type="ECO:0000256" key="1">
    <source>
        <dbReference type="SAM" id="MobiDB-lite"/>
    </source>
</evidence>
<accession>A0A9D4G3M3</accession>
<gene>
    <name evidence="2" type="ORF">DPMN_135287</name>
</gene>
<evidence type="ECO:0000313" key="3">
    <source>
        <dbReference type="Proteomes" id="UP000828390"/>
    </source>
</evidence>
<sequence>MTMLNTYPDCTPTYKPTYTPTHRPTYNPRAKPYTSQQSFSRQQKWQRTSFSMARCRSFLQDDVNGPLYHKNLFLSPLFSNGLPRIGHLSFQT</sequence>
<keyword evidence="3" id="KW-1185">Reference proteome</keyword>
<dbReference type="EMBL" id="JAIWYP010000006">
    <property type="protein sequence ID" value="KAH3806957.1"/>
    <property type="molecule type" value="Genomic_DNA"/>
</dbReference>
<feature type="compositionally biased region" description="Low complexity" evidence="1">
    <location>
        <begin position="14"/>
        <end position="28"/>
    </location>
</feature>
<feature type="region of interest" description="Disordered" evidence="1">
    <location>
        <begin position="14"/>
        <end position="38"/>
    </location>
</feature>
<name>A0A9D4G3M3_DREPO</name>
<dbReference type="Proteomes" id="UP000828390">
    <property type="component" value="Unassembled WGS sequence"/>
</dbReference>
<comment type="caution">
    <text evidence="2">The sequence shown here is derived from an EMBL/GenBank/DDBJ whole genome shotgun (WGS) entry which is preliminary data.</text>
</comment>
<reference evidence="2" key="2">
    <citation type="submission" date="2020-11" db="EMBL/GenBank/DDBJ databases">
        <authorList>
            <person name="McCartney M.A."/>
            <person name="Auch B."/>
            <person name="Kono T."/>
            <person name="Mallez S."/>
            <person name="Becker A."/>
            <person name="Gohl D.M."/>
            <person name="Silverstein K.A.T."/>
            <person name="Koren S."/>
            <person name="Bechman K.B."/>
            <person name="Herman A."/>
            <person name="Abrahante J.E."/>
            <person name="Garbe J."/>
        </authorList>
    </citation>
    <scope>NUCLEOTIDE SEQUENCE</scope>
    <source>
        <strain evidence="2">Duluth1</strain>
        <tissue evidence="2">Whole animal</tissue>
    </source>
</reference>
<dbReference type="AlphaFoldDB" id="A0A9D4G3M3"/>
<evidence type="ECO:0000313" key="2">
    <source>
        <dbReference type="EMBL" id="KAH3806957.1"/>
    </source>
</evidence>
<organism evidence="2 3">
    <name type="scientific">Dreissena polymorpha</name>
    <name type="common">Zebra mussel</name>
    <name type="synonym">Mytilus polymorpha</name>
    <dbReference type="NCBI Taxonomy" id="45954"/>
    <lineage>
        <taxon>Eukaryota</taxon>
        <taxon>Metazoa</taxon>
        <taxon>Spiralia</taxon>
        <taxon>Lophotrochozoa</taxon>
        <taxon>Mollusca</taxon>
        <taxon>Bivalvia</taxon>
        <taxon>Autobranchia</taxon>
        <taxon>Heteroconchia</taxon>
        <taxon>Euheterodonta</taxon>
        <taxon>Imparidentia</taxon>
        <taxon>Neoheterodontei</taxon>
        <taxon>Myida</taxon>
        <taxon>Dreissenoidea</taxon>
        <taxon>Dreissenidae</taxon>
        <taxon>Dreissena</taxon>
    </lineage>
</organism>
<proteinExistence type="predicted"/>
<protein>
    <submittedName>
        <fullName evidence="2">Uncharacterized protein</fullName>
    </submittedName>
</protein>